<gene>
    <name evidence="1" type="ORF">DSCA_35200</name>
</gene>
<organism evidence="1 2">
    <name type="scientific">Desulfosarcina alkanivorans</name>
    <dbReference type="NCBI Taxonomy" id="571177"/>
    <lineage>
        <taxon>Bacteria</taxon>
        <taxon>Pseudomonadati</taxon>
        <taxon>Thermodesulfobacteriota</taxon>
        <taxon>Desulfobacteria</taxon>
        <taxon>Desulfobacterales</taxon>
        <taxon>Desulfosarcinaceae</taxon>
        <taxon>Desulfosarcina</taxon>
    </lineage>
</organism>
<keyword evidence="2" id="KW-1185">Reference proteome</keyword>
<dbReference type="EMBL" id="AP021874">
    <property type="protein sequence ID" value="BBO69590.1"/>
    <property type="molecule type" value="Genomic_DNA"/>
</dbReference>
<dbReference type="KEGG" id="dalk:DSCA_35200"/>
<accession>A0A5K7YMV3</accession>
<evidence type="ECO:0000313" key="2">
    <source>
        <dbReference type="Proteomes" id="UP000427906"/>
    </source>
</evidence>
<dbReference type="Proteomes" id="UP000427906">
    <property type="component" value="Chromosome"/>
</dbReference>
<dbReference type="Pfam" id="PF22271">
    <property type="entry name" value="DUF6955"/>
    <property type="match status" value="1"/>
</dbReference>
<proteinExistence type="predicted"/>
<sequence length="107" mass="11488">MADYYINVILDDAKKAVISDAGLADKIVNIDGKEAVQVGVTAKEYKKLGKGFSGLTCDDSKACHLPSEAEETLLGIIAETKTLDVMKFAIMKLYNPLAGKAPRAAQR</sequence>
<protein>
    <submittedName>
        <fullName evidence="1">Uncharacterized protein</fullName>
    </submittedName>
</protein>
<dbReference type="OrthoDB" id="5420444at2"/>
<evidence type="ECO:0000313" key="1">
    <source>
        <dbReference type="EMBL" id="BBO69590.1"/>
    </source>
</evidence>
<dbReference type="RefSeq" id="WP_155317613.1">
    <property type="nucleotide sequence ID" value="NZ_AP021874.1"/>
</dbReference>
<dbReference type="InterPro" id="IPR054230">
    <property type="entry name" value="DUF6955"/>
</dbReference>
<name>A0A5K7YMV3_9BACT</name>
<dbReference type="AlphaFoldDB" id="A0A5K7YMV3"/>
<reference evidence="1 2" key="1">
    <citation type="submission" date="2019-11" db="EMBL/GenBank/DDBJ databases">
        <title>Comparative genomics of hydrocarbon-degrading Desulfosarcina strains.</title>
        <authorList>
            <person name="Watanabe M."/>
            <person name="Kojima H."/>
            <person name="Fukui M."/>
        </authorList>
    </citation>
    <scope>NUCLEOTIDE SEQUENCE [LARGE SCALE GENOMIC DNA]</scope>
    <source>
        <strain evidence="1 2">PL12</strain>
    </source>
</reference>